<keyword evidence="5 10" id="KW-0269">Exonuclease</keyword>
<dbReference type="InterPro" id="IPR012337">
    <property type="entry name" value="RNaseH-like_sf"/>
</dbReference>
<organism evidence="10">
    <name type="scientific">Ixodes ricinus</name>
    <name type="common">Common tick</name>
    <name type="synonym">Acarus ricinus</name>
    <dbReference type="NCBI Taxonomy" id="34613"/>
    <lineage>
        <taxon>Eukaryota</taxon>
        <taxon>Metazoa</taxon>
        <taxon>Ecdysozoa</taxon>
        <taxon>Arthropoda</taxon>
        <taxon>Chelicerata</taxon>
        <taxon>Arachnida</taxon>
        <taxon>Acari</taxon>
        <taxon>Parasitiformes</taxon>
        <taxon>Ixodida</taxon>
        <taxon>Ixodoidea</taxon>
        <taxon>Ixodidae</taxon>
        <taxon>Ixodinae</taxon>
        <taxon>Ixodes</taxon>
    </lineage>
</organism>
<dbReference type="CDD" id="cd06145">
    <property type="entry name" value="REX1_like"/>
    <property type="match status" value="1"/>
</dbReference>
<feature type="domain" description="Exonuclease" evidence="9">
    <location>
        <begin position="276"/>
        <end position="433"/>
    </location>
</feature>
<sequence length="450" mass="49263">MADELVFLTGSSPMLVLSAVLGLLVVLIIFVACQKRDGDDKETNETEADKQTARKENRAVPKRKKVQEKKRDIKTQYLHPWLMTTLKGHSVNILDLDFNVNGKFLATSADGRSGRCQVPRLNWQNVAGTPLGAPSPLEGAWRLPLCPDDLYHQLLCYTLTPQELHRCGYPRPCPGEPGRAVWFQADAPGADASHRTCCRCGAAFVITAGGEYYASDACVFHSGRRTGVEFGCCGASAEEPGCERSDYHVCAQGARGEEGPARGFVRTRPRSHGGGGVYALDCEMCFTIRGLEVAKVTVVGADGATVYDAYVRPGSPVLDYNTAFSGVTAEHLRNVRTSLQDVQAVLLRLFTASTVLVGHGLENDLRGLKLVHDTVVDTAVLFPHHRGLPFRRSLRSLVGAYLNRDVQEGTHDSLEDARACMELVLWKAARDQKMRERRSRGSGGRLQPSL</sequence>
<keyword evidence="8" id="KW-0472">Membrane</keyword>
<dbReference type="Gene3D" id="3.30.420.10">
    <property type="entry name" value="Ribonuclease H-like superfamily/Ribonuclease H"/>
    <property type="match status" value="1"/>
</dbReference>
<dbReference type="PANTHER" id="PTHR12801:SF115">
    <property type="entry name" value="FI18136P1-RELATED"/>
    <property type="match status" value="1"/>
</dbReference>
<evidence type="ECO:0000313" key="10">
    <source>
        <dbReference type="EMBL" id="JAR89340.1"/>
    </source>
</evidence>
<dbReference type="InterPro" id="IPR036397">
    <property type="entry name" value="RNaseH_sf"/>
</dbReference>
<dbReference type="SUPFAM" id="SSF53098">
    <property type="entry name" value="Ribonuclease H-like"/>
    <property type="match status" value="1"/>
</dbReference>
<dbReference type="Pfam" id="PF00929">
    <property type="entry name" value="RNase_T"/>
    <property type="match status" value="1"/>
</dbReference>
<feature type="compositionally biased region" description="Basic and acidic residues" evidence="7">
    <location>
        <begin position="39"/>
        <end position="59"/>
    </location>
</feature>
<protein>
    <submittedName>
        <fullName evidence="10">Putative deddh 3'-5' exonuclease domain of rna exonuclease 1</fullName>
    </submittedName>
</protein>
<evidence type="ECO:0000256" key="8">
    <source>
        <dbReference type="SAM" id="Phobius"/>
    </source>
</evidence>
<keyword evidence="3" id="KW-0540">Nuclease</keyword>
<feature type="region of interest" description="Disordered" evidence="7">
    <location>
        <begin position="39"/>
        <end position="68"/>
    </location>
</feature>
<evidence type="ECO:0000256" key="6">
    <source>
        <dbReference type="ARBA" id="ARBA00023242"/>
    </source>
</evidence>
<evidence type="ECO:0000256" key="1">
    <source>
        <dbReference type="ARBA" id="ARBA00004123"/>
    </source>
</evidence>
<evidence type="ECO:0000256" key="3">
    <source>
        <dbReference type="ARBA" id="ARBA00022722"/>
    </source>
</evidence>
<evidence type="ECO:0000256" key="5">
    <source>
        <dbReference type="ARBA" id="ARBA00022839"/>
    </source>
</evidence>
<dbReference type="InterPro" id="IPR047021">
    <property type="entry name" value="REXO1/3/4-like"/>
</dbReference>
<keyword evidence="8" id="KW-0812">Transmembrane</keyword>
<dbReference type="SMART" id="SM00479">
    <property type="entry name" value="EXOIII"/>
    <property type="match status" value="1"/>
</dbReference>
<dbReference type="FunFam" id="3.30.420.10:FF:000031">
    <property type="entry name" value="RNA exonuclease 1"/>
    <property type="match status" value="1"/>
</dbReference>
<keyword evidence="6" id="KW-0539">Nucleus</keyword>
<keyword evidence="8" id="KW-1133">Transmembrane helix</keyword>
<name>A0A147BEV3_IXORI</name>
<feature type="transmembrane region" description="Helical" evidence="8">
    <location>
        <begin position="12"/>
        <end position="33"/>
    </location>
</feature>
<dbReference type="GO" id="GO:0010629">
    <property type="term" value="P:negative regulation of gene expression"/>
    <property type="evidence" value="ECO:0007669"/>
    <property type="project" value="UniProtKB-ARBA"/>
</dbReference>
<dbReference type="GO" id="GO:0004527">
    <property type="term" value="F:exonuclease activity"/>
    <property type="evidence" value="ECO:0007669"/>
    <property type="project" value="UniProtKB-KW"/>
</dbReference>
<dbReference type="InterPro" id="IPR034922">
    <property type="entry name" value="REX1-like_exo"/>
</dbReference>
<accession>A0A147BEV3</accession>
<comment type="subcellular location">
    <subcellularLocation>
        <location evidence="1">Nucleus</location>
    </subcellularLocation>
</comment>
<evidence type="ECO:0000256" key="7">
    <source>
        <dbReference type="SAM" id="MobiDB-lite"/>
    </source>
</evidence>
<evidence type="ECO:0000256" key="2">
    <source>
        <dbReference type="ARBA" id="ARBA00006357"/>
    </source>
</evidence>
<evidence type="ECO:0000259" key="9">
    <source>
        <dbReference type="SMART" id="SM00479"/>
    </source>
</evidence>
<dbReference type="GO" id="GO:0005634">
    <property type="term" value="C:nucleus"/>
    <property type="evidence" value="ECO:0007669"/>
    <property type="project" value="UniProtKB-SubCell"/>
</dbReference>
<dbReference type="GO" id="GO:0003676">
    <property type="term" value="F:nucleic acid binding"/>
    <property type="evidence" value="ECO:0007669"/>
    <property type="project" value="InterPro"/>
</dbReference>
<dbReference type="InterPro" id="IPR013520">
    <property type="entry name" value="Ribonucl_H"/>
</dbReference>
<evidence type="ECO:0000256" key="4">
    <source>
        <dbReference type="ARBA" id="ARBA00022801"/>
    </source>
</evidence>
<proteinExistence type="inferred from homology"/>
<dbReference type="PANTHER" id="PTHR12801">
    <property type="entry name" value="RNA EXONUCLEASE REXO1 / RECO3 FAMILY MEMBER-RELATED"/>
    <property type="match status" value="1"/>
</dbReference>
<dbReference type="EMBL" id="GEGO01006064">
    <property type="protein sequence ID" value="JAR89340.1"/>
    <property type="molecule type" value="Transcribed_RNA"/>
</dbReference>
<dbReference type="AlphaFoldDB" id="A0A147BEV3"/>
<reference evidence="10" key="1">
    <citation type="journal article" date="2018" name="PLoS Negl. Trop. Dis.">
        <title>Sialome diversity of ticks revealed by RNAseq of single tick salivary glands.</title>
        <authorList>
            <person name="Perner J."/>
            <person name="Kropackova S."/>
            <person name="Kopacek P."/>
            <person name="Ribeiro J.M."/>
        </authorList>
    </citation>
    <scope>NUCLEOTIDE SEQUENCE</scope>
    <source>
        <strain evidence="10">Siblings of single egg batch collected in Ceske Budejovice</strain>
        <tissue evidence="10">Salivary glands</tissue>
    </source>
</reference>
<comment type="similarity">
    <text evidence="2">Belongs to the REXO1/REXO3 family.</text>
</comment>
<keyword evidence="4" id="KW-0378">Hydrolase</keyword>